<dbReference type="PANTHER" id="PTHR38445:SF10">
    <property type="entry name" value="GNTR-FAMILY TRANSCRIPTIONAL REGULATOR"/>
    <property type="match status" value="1"/>
</dbReference>
<keyword evidence="6" id="KW-1185">Reference proteome</keyword>
<dbReference type="Gene3D" id="3.40.50.2300">
    <property type="match status" value="2"/>
</dbReference>
<dbReference type="InterPro" id="IPR028082">
    <property type="entry name" value="Peripla_BP_I"/>
</dbReference>
<dbReference type="GO" id="GO:0003700">
    <property type="term" value="F:DNA-binding transcription factor activity"/>
    <property type="evidence" value="ECO:0007669"/>
    <property type="project" value="InterPro"/>
</dbReference>
<evidence type="ECO:0000313" key="5">
    <source>
        <dbReference type="EMBL" id="PSR57047.1"/>
    </source>
</evidence>
<dbReference type="CDD" id="cd07377">
    <property type="entry name" value="WHTH_GntR"/>
    <property type="match status" value="1"/>
</dbReference>
<dbReference type="SUPFAM" id="SSF46785">
    <property type="entry name" value="Winged helix' DNA-binding domain"/>
    <property type="match status" value="1"/>
</dbReference>
<accession>A0A2T2YNG2</accession>
<keyword evidence="2" id="KW-0238">DNA-binding</keyword>
<dbReference type="Proteomes" id="UP000240357">
    <property type="component" value="Unassembled WGS sequence"/>
</dbReference>
<dbReference type="Pfam" id="PF00392">
    <property type="entry name" value="GntR"/>
    <property type="match status" value="1"/>
</dbReference>
<evidence type="ECO:0000313" key="6">
    <source>
        <dbReference type="Proteomes" id="UP000240357"/>
    </source>
</evidence>
<dbReference type="EMBL" id="PYFT01000001">
    <property type="protein sequence ID" value="PSR57047.1"/>
    <property type="molecule type" value="Genomic_DNA"/>
</dbReference>
<evidence type="ECO:0000256" key="2">
    <source>
        <dbReference type="ARBA" id="ARBA00023125"/>
    </source>
</evidence>
<dbReference type="RefSeq" id="WP_106933220.1">
    <property type="nucleotide sequence ID" value="NZ_PYFT01000001.1"/>
</dbReference>
<gene>
    <name evidence="5" type="ORF">AHMF7605_27965</name>
</gene>
<dbReference type="InterPro" id="IPR036390">
    <property type="entry name" value="WH_DNA-bd_sf"/>
</dbReference>
<dbReference type="SUPFAM" id="SSF53822">
    <property type="entry name" value="Periplasmic binding protein-like I"/>
    <property type="match status" value="1"/>
</dbReference>
<dbReference type="InterPro" id="IPR036388">
    <property type="entry name" value="WH-like_DNA-bd_sf"/>
</dbReference>
<dbReference type="AlphaFoldDB" id="A0A2T2YNG2"/>
<dbReference type="OrthoDB" id="742238at2"/>
<sequence length="337" mass="38522">MEMLIPVNTQSNHPKYKQILEGVIASIEKGRLERGQQLPSINELAQQQNIAKVTVAKAYEELRQRGIITAKQGKGFYVASTEVKNSLNVFLLFDTLNAYKETLFYALKATLPENARLNLFFHHYDQNLFQSLIKNNLGNYQYYVVMPHFNQDISAIVRQIPLEKLVVLDKTVPKLKGDYAAVYQDFEKDIQLALTVGIDLLKRYTKLTLVLSKDQFQFVPEGIITGFKKFAKKQNIACAITDKFTPDLIKAGESYLLFADRDLISFIKYVHEAKLKLGREVGLISYDDTPMKEILEGGITVISTDFEQMGRTTGQLILERRKEQITNSTRLIQRKSL</sequence>
<dbReference type="SMART" id="SM00345">
    <property type="entry name" value="HTH_GNTR"/>
    <property type="match status" value="1"/>
</dbReference>
<evidence type="ECO:0000256" key="3">
    <source>
        <dbReference type="ARBA" id="ARBA00023163"/>
    </source>
</evidence>
<dbReference type="InterPro" id="IPR000524">
    <property type="entry name" value="Tscrpt_reg_HTH_GntR"/>
</dbReference>
<evidence type="ECO:0000259" key="4">
    <source>
        <dbReference type="PROSITE" id="PS50949"/>
    </source>
</evidence>
<comment type="caution">
    <text evidence="5">The sequence shown here is derived from an EMBL/GenBank/DDBJ whole genome shotgun (WGS) entry which is preliminary data.</text>
</comment>
<keyword evidence="1" id="KW-0805">Transcription regulation</keyword>
<dbReference type="Gene3D" id="1.10.10.10">
    <property type="entry name" value="Winged helix-like DNA-binding domain superfamily/Winged helix DNA-binding domain"/>
    <property type="match status" value="1"/>
</dbReference>
<proteinExistence type="predicted"/>
<dbReference type="GO" id="GO:0003677">
    <property type="term" value="F:DNA binding"/>
    <property type="evidence" value="ECO:0007669"/>
    <property type="project" value="UniProtKB-KW"/>
</dbReference>
<dbReference type="PROSITE" id="PS50949">
    <property type="entry name" value="HTH_GNTR"/>
    <property type="match status" value="1"/>
</dbReference>
<dbReference type="Pfam" id="PF13377">
    <property type="entry name" value="Peripla_BP_3"/>
    <property type="match status" value="1"/>
</dbReference>
<name>A0A2T2YNG2_9BACT</name>
<evidence type="ECO:0000256" key="1">
    <source>
        <dbReference type="ARBA" id="ARBA00023015"/>
    </source>
</evidence>
<organism evidence="5 6">
    <name type="scientific">Adhaeribacter arboris</name>
    <dbReference type="NCBI Taxonomy" id="2072846"/>
    <lineage>
        <taxon>Bacteria</taxon>
        <taxon>Pseudomonadati</taxon>
        <taxon>Bacteroidota</taxon>
        <taxon>Cytophagia</taxon>
        <taxon>Cytophagales</taxon>
        <taxon>Hymenobacteraceae</taxon>
        <taxon>Adhaeribacter</taxon>
    </lineage>
</organism>
<dbReference type="PANTHER" id="PTHR38445">
    <property type="entry name" value="HTH-TYPE TRANSCRIPTIONAL REPRESSOR YTRA"/>
    <property type="match status" value="1"/>
</dbReference>
<feature type="domain" description="HTH gntR-type" evidence="4">
    <location>
        <begin position="13"/>
        <end position="81"/>
    </location>
</feature>
<reference evidence="5 6" key="1">
    <citation type="submission" date="2018-03" db="EMBL/GenBank/DDBJ databases">
        <title>Adhaeribacter sp. HMF7605 Genome sequencing and assembly.</title>
        <authorList>
            <person name="Kang H."/>
            <person name="Kang J."/>
            <person name="Cha I."/>
            <person name="Kim H."/>
            <person name="Joh K."/>
        </authorList>
    </citation>
    <scope>NUCLEOTIDE SEQUENCE [LARGE SCALE GENOMIC DNA]</scope>
    <source>
        <strain evidence="5 6">HMF7605</strain>
    </source>
</reference>
<keyword evidence="3" id="KW-0804">Transcription</keyword>
<dbReference type="InterPro" id="IPR046335">
    <property type="entry name" value="LacI/GalR-like_sensor"/>
</dbReference>
<protein>
    <submittedName>
        <fullName evidence="5">GntR family transcriptional regulator</fullName>
    </submittedName>
</protein>